<dbReference type="PANTHER" id="PTHR43418">
    <property type="entry name" value="MULTIFUNCTIONAL TRYPTOPHAN BIOSYNTHESIS PROTEIN-RELATED"/>
    <property type="match status" value="1"/>
</dbReference>
<dbReference type="PRINTS" id="PR00096">
    <property type="entry name" value="GATASE"/>
</dbReference>
<feature type="region of interest" description="Disordered" evidence="5">
    <location>
        <begin position="1"/>
        <end position="23"/>
    </location>
</feature>
<feature type="compositionally biased region" description="Polar residues" evidence="5">
    <location>
        <begin position="191"/>
        <end position="208"/>
    </location>
</feature>
<dbReference type="InterPro" id="IPR029062">
    <property type="entry name" value="Class_I_gatase-like"/>
</dbReference>
<evidence type="ECO:0000256" key="4">
    <source>
        <dbReference type="ARBA" id="ARBA00022962"/>
    </source>
</evidence>
<dbReference type="SUPFAM" id="SSF52317">
    <property type="entry name" value="Class I glutamine amidotransferase-like"/>
    <property type="match status" value="1"/>
</dbReference>
<keyword evidence="3" id="KW-0057">Aromatic amino acid biosynthesis</keyword>
<evidence type="ECO:0000259" key="6">
    <source>
        <dbReference type="Pfam" id="PF00117"/>
    </source>
</evidence>
<dbReference type="EMBL" id="JAFCMP010000301">
    <property type="protein sequence ID" value="KAG5181723.1"/>
    <property type="molecule type" value="Genomic_DNA"/>
</dbReference>
<feature type="domain" description="Glutamine amidotransferase" evidence="6">
    <location>
        <begin position="35"/>
        <end position="156"/>
    </location>
</feature>
<dbReference type="Pfam" id="PF00117">
    <property type="entry name" value="GATase"/>
    <property type="match status" value="1"/>
</dbReference>
<sequence length="234" mass="24922">MSGGGGVGGSDARRIRPSNPMQHALPAGKRALRTLLIDNYDSYTYNLYQQLAVVNGQPPHVCRNDEEGGDIYAVLDKMGGMPDNIVISPGPGHPALLQDFGMCIKVLRELSETPILGVCLGHEGLALAHGAQVVRAPVPMHGRLSPVFHNNDPLFKVNSAKASLIGAVMDYSAGTEVAFRKLVAGEGRVVTTPQNLDDSDSAPGSNDSWFYDADSAPGSWHQSLDDSDSNSEEQ</sequence>
<reference evidence="7" key="1">
    <citation type="submission" date="2021-02" db="EMBL/GenBank/DDBJ databases">
        <title>First Annotated Genome of the Yellow-green Alga Tribonema minus.</title>
        <authorList>
            <person name="Mahan K.M."/>
        </authorList>
    </citation>
    <scope>NUCLEOTIDE SEQUENCE</scope>
    <source>
        <strain evidence="7">UTEX B ZZ1240</strain>
    </source>
</reference>
<evidence type="ECO:0000256" key="5">
    <source>
        <dbReference type="SAM" id="MobiDB-lite"/>
    </source>
</evidence>
<proteinExistence type="predicted"/>
<keyword evidence="3" id="KW-0028">Amino-acid biosynthesis</keyword>
<evidence type="ECO:0000256" key="1">
    <source>
        <dbReference type="ARBA" id="ARBA00004873"/>
    </source>
</evidence>
<keyword evidence="3" id="KW-0822">Tryptophan biosynthesis</keyword>
<keyword evidence="4 7" id="KW-0315">Glutamine amidotransferase</keyword>
<dbReference type="GO" id="GO:0005829">
    <property type="term" value="C:cytosol"/>
    <property type="evidence" value="ECO:0007669"/>
    <property type="project" value="TreeGrafter"/>
</dbReference>
<dbReference type="PRINTS" id="PR00097">
    <property type="entry name" value="ANTSNTHASEII"/>
</dbReference>
<dbReference type="Proteomes" id="UP000664859">
    <property type="component" value="Unassembled WGS sequence"/>
</dbReference>
<dbReference type="InterPro" id="IPR050472">
    <property type="entry name" value="Anth_synth/Amidotransfase"/>
</dbReference>
<evidence type="ECO:0000313" key="7">
    <source>
        <dbReference type="EMBL" id="KAG5181723.1"/>
    </source>
</evidence>
<dbReference type="GO" id="GO:0004049">
    <property type="term" value="F:anthranilate synthase activity"/>
    <property type="evidence" value="ECO:0007669"/>
    <property type="project" value="UniProtKB-EC"/>
</dbReference>
<organism evidence="7 8">
    <name type="scientific">Tribonema minus</name>
    <dbReference type="NCBI Taxonomy" id="303371"/>
    <lineage>
        <taxon>Eukaryota</taxon>
        <taxon>Sar</taxon>
        <taxon>Stramenopiles</taxon>
        <taxon>Ochrophyta</taxon>
        <taxon>PX clade</taxon>
        <taxon>Xanthophyceae</taxon>
        <taxon>Tribonematales</taxon>
        <taxon>Tribonemataceae</taxon>
        <taxon>Tribonema</taxon>
    </lineage>
</organism>
<dbReference type="EC" id="4.1.3.27" evidence="2"/>
<dbReference type="GO" id="GO:0016740">
    <property type="term" value="F:transferase activity"/>
    <property type="evidence" value="ECO:0007669"/>
    <property type="project" value="UniProtKB-KW"/>
</dbReference>
<dbReference type="PRINTS" id="PR00099">
    <property type="entry name" value="CPSGATASE"/>
</dbReference>
<feature type="compositionally biased region" description="Acidic residues" evidence="5">
    <location>
        <begin position="225"/>
        <end position="234"/>
    </location>
</feature>
<dbReference type="PANTHER" id="PTHR43418:SF4">
    <property type="entry name" value="MULTIFUNCTIONAL TRYPTOPHAN BIOSYNTHESIS PROTEIN"/>
    <property type="match status" value="1"/>
</dbReference>
<comment type="pathway">
    <text evidence="1">Amino-acid biosynthesis; L-tryptophan biosynthesis; L-tryptophan from chorismate: step 1/5.</text>
</comment>
<dbReference type="CDD" id="cd01743">
    <property type="entry name" value="GATase1_Anthranilate_Synthase"/>
    <property type="match status" value="1"/>
</dbReference>
<dbReference type="PROSITE" id="PS51273">
    <property type="entry name" value="GATASE_TYPE_1"/>
    <property type="match status" value="1"/>
</dbReference>
<dbReference type="InterPro" id="IPR017926">
    <property type="entry name" value="GATASE"/>
</dbReference>
<dbReference type="AlphaFoldDB" id="A0A835YW09"/>
<dbReference type="Gene3D" id="3.40.50.880">
    <property type="match status" value="1"/>
</dbReference>
<gene>
    <name evidence="7" type="ORF">JKP88DRAFT_278704</name>
</gene>
<keyword evidence="7" id="KW-0808">Transferase</keyword>
<evidence type="ECO:0000313" key="8">
    <source>
        <dbReference type="Proteomes" id="UP000664859"/>
    </source>
</evidence>
<evidence type="ECO:0000256" key="3">
    <source>
        <dbReference type="ARBA" id="ARBA00022822"/>
    </source>
</evidence>
<dbReference type="OrthoDB" id="524799at2759"/>
<feature type="region of interest" description="Disordered" evidence="5">
    <location>
        <begin position="191"/>
        <end position="234"/>
    </location>
</feature>
<name>A0A835YW09_9STRA</name>
<dbReference type="InterPro" id="IPR006221">
    <property type="entry name" value="TrpG/PapA_dom"/>
</dbReference>
<accession>A0A835YW09</accession>
<protein>
    <recommendedName>
        <fullName evidence="2">anthranilate synthase</fullName>
        <ecNumber evidence="2">4.1.3.27</ecNumber>
    </recommendedName>
</protein>
<dbReference type="GO" id="GO:0000162">
    <property type="term" value="P:L-tryptophan biosynthetic process"/>
    <property type="evidence" value="ECO:0007669"/>
    <property type="project" value="UniProtKB-KW"/>
</dbReference>
<evidence type="ECO:0000256" key="2">
    <source>
        <dbReference type="ARBA" id="ARBA00012266"/>
    </source>
</evidence>
<comment type="caution">
    <text evidence="7">The sequence shown here is derived from an EMBL/GenBank/DDBJ whole genome shotgun (WGS) entry which is preliminary data.</text>
</comment>
<keyword evidence="8" id="KW-1185">Reference proteome</keyword>